<dbReference type="InterPro" id="IPR054287">
    <property type="entry name" value="DUF7022"/>
</dbReference>
<protein>
    <submittedName>
        <fullName evidence="2">Uncharacterized protein</fullName>
    </submittedName>
</protein>
<evidence type="ECO:0000256" key="1">
    <source>
        <dbReference type="SAM" id="MobiDB-lite"/>
    </source>
</evidence>
<dbReference type="AlphaFoldDB" id="A0A0F9NIJ4"/>
<dbReference type="EMBL" id="LAZR01003493">
    <property type="protein sequence ID" value="KKN17744.1"/>
    <property type="molecule type" value="Genomic_DNA"/>
</dbReference>
<accession>A0A0F9NIJ4</accession>
<reference evidence="2" key="1">
    <citation type="journal article" date="2015" name="Nature">
        <title>Complex archaea that bridge the gap between prokaryotes and eukaryotes.</title>
        <authorList>
            <person name="Spang A."/>
            <person name="Saw J.H."/>
            <person name="Jorgensen S.L."/>
            <person name="Zaremba-Niedzwiedzka K."/>
            <person name="Martijn J."/>
            <person name="Lind A.E."/>
            <person name="van Eijk R."/>
            <person name="Schleper C."/>
            <person name="Guy L."/>
            <person name="Ettema T.J."/>
        </authorList>
    </citation>
    <scope>NUCLEOTIDE SEQUENCE</scope>
</reference>
<gene>
    <name evidence="2" type="ORF">LCGC14_0962820</name>
</gene>
<name>A0A0F9NIJ4_9ZZZZ</name>
<sequence length="91" mass="10276">MAAGSTPAPGSNFEVNLANTKTGKTKGRKIGRNKTFCENYKRTKRREHNKGRRLVKYLRKHPQDLVARKALRKISGIVPGFNHFLTELQAA</sequence>
<dbReference type="Pfam" id="PF22887">
    <property type="entry name" value="DUF7022"/>
    <property type="match status" value="1"/>
</dbReference>
<organism evidence="2">
    <name type="scientific">marine sediment metagenome</name>
    <dbReference type="NCBI Taxonomy" id="412755"/>
    <lineage>
        <taxon>unclassified sequences</taxon>
        <taxon>metagenomes</taxon>
        <taxon>ecological metagenomes</taxon>
    </lineage>
</organism>
<evidence type="ECO:0000313" key="2">
    <source>
        <dbReference type="EMBL" id="KKN17744.1"/>
    </source>
</evidence>
<feature type="region of interest" description="Disordered" evidence="1">
    <location>
        <begin position="1"/>
        <end position="29"/>
    </location>
</feature>
<comment type="caution">
    <text evidence="2">The sequence shown here is derived from an EMBL/GenBank/DDBJ whole genome shotgun (WGS) entry which is preliminary data.</text>
</comment>
<proteinExistence type="predicted"/>